<dbReference type="Proteomes" id="UP000178187">
    <property type="component" value="Unassembled WGS sequence"/>
</dbReference>
<dbReference type="EMBL" id="MHFR01000037">
    <property type="protein sequence ID" value="OGW97963.1"/>
    <property type="molecule type" value="Genomic_DNA"/>
</dbReference>
<organism evidence="3 4">
    <name type="scientific">Candidatus Danuiimicrobium aquiferis</name>
    <dbReference type="NCBI Taxonomy" id="1801832"/>
    <lineage>
        <taxon>Bacteria</taxon>
        <taxon>Pseudomonadati</taxon>
        <taxon>Candidatus Omnitrophota</taxon>
        <taxon>Candidatus Danuiimicrobium</taxon>
    </lineage>
</organism>
<evidence type="ECO:0000313" key="4">
    <source>
        <dbReference type="Proteomes" id="UP000178187"/>
    </source>
</evidence>
<dbReference type="AlphaFoldDB" id="A0A1G1KYM8"/>
<dbReference type="InterPro" id="IPR028098">
    <property type="entry name" value="Glyco_trans_4-like_N"/>
</dbReference>
<dbReference type="Gene3D" id="3.40.50.2000">
    <property type="entry name" value="Glycogen Phosphorylase B"/>
    <property type="match status" value="2"/>
</dbReference>
<feature type="domain" description="Glycosyl transferase family 1" evidence="1">
    <location>
        <begin position="179"/>
        <end position="343"/>
    </location>
</feature>
<protein>
    <submittedName>
        <fullName evidence="3">Uncharacterized protein</fullName>
    </submittedName>
</protein>
<dbReference type="Pfam" id="PF00534">
    <property type="entry name" value="Glycos_transf_1"/>
    <property type="match status" value="1"/>
</dbReference>
<name>A0A1G1KYM8_9BACT</name>
<dbReference type="SUPFAM" id="SSF53756">
    <property type="entry name" value="UDP-Glycosyltransferase/glycogen phosphorylase"/>
    <property type="match status" value="1"/>
</dbReference>
<evidence type="ECO:0000313" key="3">
    <source>
        <dbReference type="EMBL" id="OGW97963.1"/>
    </source>
</evidence>
<proteinExistence type="predicted"/>
<gene>
    <name evidence="3" type="ORF">A3G33_06925</name>
</gene>
<sequence>MTKVLHLTTHVNVGGITSYIRLLTKEMRGLGYQFYVASSGGNQRETIEKSGVYCKRFNIKTKSELSPKLYFAILPLVRFVKREKIDMMHAHTRVTQVLAWWIRLFTGIPYVSTCHGFYKHRLGRKLFPAWGNHVIAISGPVEDMLKEKFDVPGNRASTIFNAVDIDDLNARYQQKNPITIRNELNIEPNAPVVGIIARVVVDKGHEYFLRAVNKLSTGQFPNIIVLIVGEGPNLTKIENLVDGLAMQNKVRFLGSLHDVTYALSVMDIFVLPAIWREGFGLSIIEAMAVKKPAIVTNIWALNALIEDRVNGILVPPKDEHALAEAITELLTNNSLYQTLSENGFAMVKERFSIPIMAANMSKLYQEVLRTINSKNGLLSRLFN</sequence>
<accession>A0A1G1KYM8</accession>
<dbReference type="CDD" id="cd03801">
    <property type="entry name" value="GT4_PimA-like"/>
    <property type="match status" value="1"/>
</dbReference>
<dbReference type="GO" id="GO:0016757">
    <property type="term" value="F:glycosyltransferase activity"/>
    <property type="evidence" value="ECO:0007669"/>
    <property type="project" value="InterPro"/>
</dbReference>
<dbReference type="PANTHER" id="PTHR12526:SF630">
    <property type="entry name" value="GLYCOSYLTRANSFERASE"/>
    <property type="match status" value="1"/>
</dbReference>
<dbReference type="PANTHER" id="PTHR12526">
    <property type="entry name" value="GLYCOSYLTRANSFERASE"/>
    <property type="match status" value="1"/>
</dbReference>
<evidence type="ECO:0000259" key="1">
    <source>
        <dbReference type="Pfam" id="PF00534"/>
    </source>
</evidence>
<dbReference type="InterPro" id="IPR001296">
    <property type="entry name" value="Glyco_trans_1"/>
</dbReference>
<comment type="caution">
    <text evidence="3">The sequence shown here is derived from an EMBL/GenBank/DDBJ whole genome shotgun (WGS) entry which is preliminary data.</text>
</comment>
<dbReference type="Pfam" id="PF13439">
    <property type="entry name" value="Glyco_transf_4"/>
    <property type="match status" value="1"/>
</dbReference>
<feature type="domain" description="Glycosyltransferase subfamily 4-like N-terminal" evidence="2">
    <location>
        <begin position="13"/>
        <end position="166"/>
    </location>
</feature>
<reference evidence="3 4" key="1">
    <citation type="journal article" date="2016" name="Nat. Commun.">
        <title>Thousands of microbial genomes shed light on interconnected biogeochemical processes in an aquifer system.</title>
        <authorList>
            <person name="Anantharaman K."/>
            <person name="Brown C.T."/>
            <person name="Hug L.A."/>
            <person name="Sharon I."/>
            <person name="Castelle C.J."/>
            <person name="Probst A.J."/>
            <person name="Thomas B.C."/>
            <person name="Singh A."/>
            <person name="Wilkins M.J."/>
            <person name="Karaoz U."/>
            <person name="Brodie E.L."/>
            <person name="Williams K.H."/>
            <person name="Hubbard S.S."/>
            <person name="Banfield J.F."/>
        </authorList>
    </citation>
    <scope>NUCLEOTIDE SEQUENCE [LARGE SCALE GENOMIC DNA]</scope>
</reference>
<evidence type="ECO:0000259" key="2">
    <source>
        <dbReference type="Pfam" id="PF13439"/>
    </source>
</evidence>